<evidence type="ECO:0000313" key="3">
    <source>
        <dbReference type="Proteomes" id="UP001597549"/>
    </source>
</evidence>
<name>A0ABW5Z642_9FLAO</name>
<proteinExistence type="predicted"/>
<evidence type="ECO:0000256" key="1">
    <source>
        <dbReference type="SAM" id="Phobius"/>
    </source>
</evidence>
<feature type="transmembrane region" description="Helical" evidence="1">
    <location>
        <begin position="21"/>
        <end position="38"/>
    </location>
</feature>
<protein>
    <recommendedName>
        <fullName evidence="4">YcxB-like protein domain-containing protein</fullName>
    </recommendedName>
</protein>
<evidence type="ECO:0000313" key="2">
    <source>
        <dbReference type="EMBL" id="MFD2908173.1"/>
    </source>
</evidence>
<comment type="caution">
    <text evidence="2">The sequence shown here is derived from an EMBL/GenBank/DDBJ whole genome shotgun (WGS) entry which is preliminary data.</text>
</comment>
<keyword evidence="3" id="KW-1185">Reference proteome</keyword>
<dbReference type="Proteomes" id="UP001597549">
    <property type="component" value="Unassembled WGS sequence"/>
</dbReference>
<organism evidence="2 3">
    <name type="scientific">Flavobacterium ardleyense</name>
    <dbReference type="NCBI Taxonomy" id="2038737"/>
    <lineage>
        <taxon>Bacteria</taxon>
        <taxon>Pseudomonadati</taxon>
        <taxon>Bacteroidota</taxon>
        <taxon>Flavobacteriia</taxon>
        <taxon>Flavobacteriales</taxon>
        <taxon>Flavobacteriaceae</taxon>
        <taxon>Flavobacterium</taxon>
    </lineage>
</organism>
<reference evidence="3" key="1">
    <citation type="journal article" date="2019" name="Int. J. Syst. Evol. Microbiol.">
        <title>The Global Catalogue of Microorganisms (GCM) 10K type strain sequencing project: providing services to taxonomists for standard genome sequencing and annotation.</title>
        <authorList>
            <consortium name="The Broad Institute Genomics Platform"/>
            <consortium name="The Broad Institute Genome Sequencing Center for Infectious Disease"/>
            <person name="Wu L."/>
            <person name="Ma J."/>
        </authorList>
    </citation>
    <scope>NUCLEOTIDE SEQUENCE [LARGE SCALE GENOMIC DNA]</scope>
    <source>
        <strain evidence="3">KCTC 52644</strain>
    </source>
</reference>
<gene>
    <name evidence="2" type="ORF">ACFSX9_05440</name>
</gene>
<keyword evidence="1" id="KW-1133">Transmembrane helix</keyword>
<dbReference type="RefSeq" id="WP_379805428.1">
    <property type="nucleotide sequence ID" value="NZ_JBHUOL010000011.1"/>
</dbReference>
<evidence type="ECO:0008006" key="4">
    <source>
        <dbReference type="Google" id="ProtNLM"/>
    </source>
</evidence>
<sequence>MKRIKFTELGFKKNLNTLIPVFGLVLFILGIIAFLGYIDEKYSALAYLSILFTSFPQMRTNFYKNYFIWNKSDAQIKVNSKAKQILFKEISSVQFENNNLILLKKDNTQLDFPLKNINLEDIKKLEEILKALIKN</sequence>
<accession>A0ABW5Z642</accession>
<keyword evidence="1" id="KW-0472">Membrane</keyword>
<dbReference type="EMBL" id="JBHUOL010000011">
    <property type="protein sequence ID" value="MFD2908173.1"/>
    <property type="molecule type" value="Genomic_DNA"/>
</dbReference>
<keyword evidence="1" id="KW-0812">Transmembrane</keyword>